<keyword evidence="1 3" id="KW-0489">Methyltransferase</keyword>
<dbReference type="GO" id="GO:0035243">
    <property type="term" value="F:protein-arginine omega-N symmetric methyltransferase activity"/>
    <property type="evidence" value="ECO:0007669"/>
    <property type="project" value="TreeGrafter"/>
</dbReference>
<dbReference type="Pfam" id="PF02636">
    <property type="entry name" value="Methyltransf_28"/>
    <property type="match status" value="1"/>
</dbReference>
<evidence type="ECO:0000313" key="3">
    <source>
        <dbReference type="EMBL" id="TWJ08893.1"/>
    </source>
</evidence>
<dbReference type="EMBL" id="VLLK01000001">
    <property type="protein sequence ID" value="TWJ08893.1"/>
    <property type="molecule type" value="Genomic_DNA"/>
</dbReference>
<dbReference type="InterPro" id="IPR003788">
    <property type="entry name" value="NDUFAF7"/>
</dbReference>
<sequence length="354" mass="37992">MNDPSQGDLAESFCRLIRENGPISLAQYMGESNARYYNSRDPLGGDADFITAPEVSQVFGELIGLWFADIWMRAGRPEVVNYVELGPGRGTLASDALRAAAQHGLQPKVHFVEGSETLRKVQKRALPHAVHHADVTSLPEDGPLLIIANEFFDALPIRQLLRVESGWRERMVGLAEGELAFIAGDKPMDVVVPQARADAEVGTVLETCAAAAAVMSELTDRLVTQGGAALIIDYGAMELQAGSTLQAIRAHQKFSVLAQPGEMDLTAHVDFGALRDVATRQGAHVLGLSTQGEWLAALGAQMRFAALKRQSPDKAEVLDRQSMRLTAPDQMGELFKVLGVAGTGWPTGAAGFAP</sequence>
<proteinExistence type="predicted"/>
<dbReference type="InterPro" id="IPR029063">
    <property type="entry name" value="SAM-dependent_MTases_sf"/>
</dbReference>
<comment type="caution">
    <text evidence="3">The sequence shown here is derived from an EMBL/GenBank/DDBJ whole genome shotgun (WGS) entry which is preliminary data.</text>
</comment>
<dbReference type="Proteomes" id="UP000320547">
    <property type="component" value="Unassembled WGS sequence"/>
</dbReference>
<dbReference type="PANTHER" id="PTHR12049">
    <property type="entry name" value="PROTEIN ARGININE METHYLTRANSFERASE NDUFAF7, MITOCHONDRIAL"/>
    <property type="match status" value="1"/>
</dbReference>
<accession>A0A562UTE4</accession>
<dbReference type="GO" id="GO:0032259">
    <property type="term" value="P:methylation"/>
    <property type="evidence" value="ECO:0007669"/>
    <property type="project" value="UniProtKB-KW"/>
</dbReference>
<name>A0A562UTE4_9SPHN</name>
<evidence type="ECO:0000256" key="1">
    <source>
        <dbReference type="ARBA" id="ARBA00022603"/>
    </source>
</evidence>
<dbReference type="InterPro" id="IPR038375">
    <property type="entry name" value="NDUFAF7_sf"/>
</dbReference>
<organism evidence="3 4">
    <name type="scientific">Altererythrobacter ishigakiensis</name>
    <dbReference type="NCBI Taxonomy" id="476157"/>
    <lineage>
        <taxon>Bacteria</taxon>
        <taxon>Pseudomonadati</taxon>
        <taxon>Pseudomonadota</taxon>
        <taxon>Alphaproteobacteria</taxon>
        <taxon>Sphingomonadales</taxon>
        <taxon>Erythrobacteraceae</taxon>
        <taxon>Altererythrobacter</taxon>
    </lineage>
</organism>
<dbReference type="AlphaFoldDB" id="A0A562UTE4"/>
<dbReference type="RefSeq" id="WP_067596572.1">
    <property type="nucleotide sequence ID" value="NZ_CP015963.1"/>
</dbReference>
<keyword evidence="4" id="KW-1185">Reference proteome</keyword>
<dbReference type="Gene3D" id="3.40.50.12710">
    <property type="match status" value="1"/>
</dbReference>
<gene>
    <name evidence="3" type="ORF">JN10_0513</name>
</gene>
<reference evidence="3 4" key="1">
    <citation type="submission" date="2019-07" db="EMBL/GenBank/DDBJ databases">
        <title>Genomic Encyclopedia of Archaeal and Bacterial Type Strains, Phase II (KMG-II): from individual species to whole genera.</title>
        <authorList>
            <person name="Goeker M."/>
        </authorList>
    </citation>
    <scope>NUCLEOTIDE SEQUENCE [LARGE SCALE GENOMIC DNA]</scope>
    <source>
        <strain evidence="3 4">ATCC BAA-2084</strain>
    </source>
</reference>
<keyword evidence="2 3" id="KW-0808">Transferase</keyword>
<dbReference type="SUPFAM" id="SSF53335">
    <property type="entry name" value="S-adenosyl-L-methionine-dependent methyltransferases"/>
    <property type="match status" value="1"/>
</dbReference>
<dbReference type="STRING" id="476157.GCA_001663155_00231"/>
<evidence type="ECO:0000313" key="4">
    <source>
        <dbReference type="Proteomes" id="UP000320547"/>
    </source>
</evidence>
<protein>
    <submittedName>
        <fullName evidence="3">SAM-dependent MidA family methyltransferase</fullName>
    </submittedName>
</protein>
<dbReference type="PANTHER" id="PTHR12049:SF7">
    <property type="entry name" value="PROTEIN ARGININE METHYLTRANSFERASE NDUFAF7, MITOCHONDRIAL"/>
    <property type="match status" value="1"/>
</dbReference>
<evidence type="ECO:0000256" key="2">
    <source>
        <dbReference type="ARBA" id="ARBA00022679"/>
    </source>
</evidence>